<dbReference type="SUPFAM" id="SSF46626">
    <property type="entry name" value="Cytochrome c"/>
    <property type="match status" value="1"/>
</dbReference>
<evidence type="ECO:0000256" key="4">
    <source>
        <dbReference type="PROSITE-ProRule" id="PRU00433"/>
    </source>
</evidence>
<keyword evidence="1 4" id="KW-0349">Heme</keyword>
<dbReference type="GO" id="GO:0020037">
    <property type="term" value="F:heme binding"/>
    <property type="evidence" value="ECO:0007669"/>
    <property type="project" value="InterPro"/>
</dbReference>
<dbReference type="EMBL" id="CP036262">
    <property type="protein sequence ID" value="QDS96133.1"/>
    <property type="molecule type" value="Genomic_DNA"/>
</dbReference>
<feature type="signal peptide" evidence="5">
    <location>
        <begin position="1"/>
        <end position="20"/>
    </location>
</feature>
<dbReference type="Pfam" id="PF07587">
    <property type="entry name" value="PSD1"/>
    <property type="match status" value="1"/>
</dbReference>
<dbReference type="PANTHER" id="PTHR35889">
    <property type="entry name" value="CYCLOINULO-OLIGOSACCHARIDE FRUCTANOTRANSFERASE-RELATED"/>
    <property type="match status" value="1"/>
</dbReference>
<feature type="domain" description="Cytochrome c" evidence="6">
    <location>
        <begin position="21"/>
        <end position="109"/>
    </location>
</feature>
<dbReference type="Pfam" id="PF07583">
    <property type="entry name" value="PSCyt2"/>
    <property type="match status" value="1"/>
</dbReference>
<evidence type="ECO:0000256" key="5">
    <source>
        <dbReference type="SAM" id="SignalP"/>
    </source>
</evidence>
<dbReference type="Pfam" id="PF07635">
    <property type="entry name" value="PSCyt1"/>
    <property type="match status" value="1"/>
</dbReference>
<accession>A0A517MMM2</accession>
<protein>
    <submittedName>
        <fullName evidence="7">Planctomycete cytochrome C</fullName>
    </submittedName>
</protein>
<dbReference type="InterPro" id="IPR009056">
    <property type="entry name" value="Cyt_c-like_dom"/>
</dbReference>
<keyword evidence="8" id="KW-1185">Reference proteome</keyword>
<dbReference type="OrthoDB" id="127107at2"/>
<sequence length="1035" mass="115812" precursor="true">MNAFAKILSLFTLVLLSAFAQGQESGVDLYVNEIKPLLKERCFACHGALKQDSGLRLDTAIAMSEHGILDDELISRLTSADDDYRMPPEAEALTPTQIDRIKKWLAAGAPAPEHEQAEADPTQHWAFQKIERPPLPAVDEANPIDAFLTAKQTANGLKPQQPAVRSLLLRRLYLDVTGLPPTTEQLLSEEPLDEILDSLLSSPQYGERWGRHWMDVWRYSDWYGLGAQLRNSQKHLWHWRDWIIESLNEDKGYDSMVREMLAGDELAPGDPKAVVATGFLARNYYLFNRTTWLDDTIEHTGKAFLGLTMNCAKCHDHKYDPISHEDYYRFRAVFEPHHVRLDALPGETNYAKNGLPRVYDDTLDAPTYLHLRGDPTQPDKDNPIPPGPPGFLANFVENPTSVELPVEAWAPGVRSYVQTDRLAQAEANVEQARKALAKIKLEAETKPAEKAADVVGKPLSDDFKKARPDIWETIGNGWRYQGGLLSQTQPTTDRTYLKSKANHPRDFDLTLKFQTTGGKRWKSTGIRFDVDGNDQNAHTVYASAVDDGSKVQLSHTLSGKTVYPRNAKADRAIQLHQEYSLNIQVREDLINVSLDGDFLFAYRLPQRRAGAIELFAFDAAADFYAIDVKPLPSDTVLKQTKVQPTAIDSEQALKLAQAQQTLAELELEALKASIAVDNALFKSGDSESSSAETLLEQSGRLQLQTQLAKAEVDLLKADAAKQAGATKRRDAAKAALAAGKLPEHVPLRGSERALNKKTDNVSQFAPVYPKTSTGRRTSLARWITHRDNPLTARVAVNHIWMRHFGTPLVDSVFDFGRRAPRPLHQDLLDYLAVELIESGWSMKHLHRMILTSKAWQRSSSNLAADPETLASDSENRYYWRMNNRRMESQAIRDSLLHLAGKLDPTLGGPPLPPAPSVRRRSLYLVHSREGRDKFLSTFDDADVLGCYRRSESIVPGQALAMMNSRDAIEAAGEIHSQFDTGLTDADFAQEAFLLILARPPSANEIEACLAFLAESKDRVRFIHALLNHNDFQVIR</sequence>
<dbReference type="InterPro" id="IPR011444">
    <property type="entry name" value="DUF1549"/>
</dbReference>
<evidence type="ECO:0000313" key="8">
    <source>
        <dbReference type="Proteomes" id="UP000320672"/>
    </source>
</evidence>
<proteinExistence type="predicted"/>
<dbReference type="PANTHER" id="PTHR35889:SF3">
    <property type="entry name" value="F-BOX DOMAIN-CONTAINING PROTEIN"/>
    <property type="match status" value="1"/>
</dbReference>
<feature type="chain" id="PRO_5021787477" evidence="5">
    <location>
        <begin position="21"/>
        <end position="1035"/>
    </location>
</feature>
<evidence type="ECO:0000256" key="1">
    <source>
        <dbReference type="ARBA" id="ARBA00022617"/>
    </source>
</evidence>
<organism evidence="7 8">
    <name type="scientific">Roseimaritima multifibrata</name>
    <dbReference type="NCBI Taxonomy" id="1930274"/>
    <lineage>
        <taxon>Bacteria</taxon>
        <taxon>Pseudomonadati</taxon>
        <taxon>Planctomycetota</taxon>
        <taxon>Planctomycetia</taxon>
        <taxon>Pirellulales</taxon>
        <taxon>Pirellulaceae</taxon>
        <taxon>Roseimaritima</taxon>
    </lineage>
</organism>
<evidence type="ECO:0000256" key="3">
    <source>
        <dbReference type="ARBA" id="ARBA00023004"/>
    </source>
</evidence>
<dbReference type="GO" id="GO:0046872">
    <property type="term" value="F:metal ion binding"/>
    <property type="evidence" value="ECO:0007669"/>
    <property type="project" value="UniProtKB-KW"/>
</dbReference>
<evidence type="ECO:0000256" key="2">
    <source>
        <dbReference type="ARBA" id="ARBA00022723"/>
    </source>
</evidence>
<dbReference type="Proteomes" id="UP000320672">
    <property type="component" value="Chromosome"/>
</dbReference>
<keyword evidence="2 4" id="KW-0479">Metal-binding</keyword>
<evidence type="ECO:0000259" key="6">
    <source>
        <dbReference type="PROSITE" id="PS51007"/>
    </source>
</evidence>
<name>A0A517MMM2_9BACT</name>
<dbReference type="KEGG" id="rml:FF011L_49400"/>
<dbReference type="AlphaFoldDB" id="A0A517MMM2"/>
<keyword evidence="3 4" id="KW-0408">Iron</keyword>
<dbReference type="PROSITE" id="PS51007">
    <property type="entry name" value="CYTC"/>
    <property type="match status" value="1"/>
</dbReference>
<dbReference type="GO" id="GO:0009055">
    <property type="term" value="F:electron transfer activity"/>
    <property type="evidence" value="ECO:0007669"/>
    <property type="project" value="InterPro"/>
</dbReference>
<evidence type="ECO:0000313" key="7">
    <source>
        <dbReference type="EMBL" id="QDS96133.1"/>
    </source>
</evidence>
<gene>
    <name evidence="7" type="ORF">FF011L_49400</name>
</gene>
<dbReference type="Gene3D" id="2.60.120.560">
    <property type="entry name" value="Exo-inulinase, domain 1"/>
    <property type="match status" value="1"/>
</dbReference>
<dbReference type="InterPro" id="IPR022655">
    <property type="entry name" value="DUF1553"/>
</dbReference>
<dbReference type="RefSeq" id="WP_145354318.1">
    <property type="nucleotide sequence ID" value="NZ_CP036262.1"/>
</dbReference>
<dbReference type="InterPro" id="IPR011429">
    <property type="entry name" value="Cyt_c_Planctomycete-type"/>
</dbReference>
<keyword evidence="5" id="KW-0732">Signal</keyword>
<dbReference type="InterPro" id="IPR036909">
    <property type="entry name" value="Cyt_c-like_dom_sf"/>
</dbReference>
<reference evidence="7 8" key="1">
    <citation type="submission" date="2019-02" db="EMBL/GenBank/DDBJ databases">
        <title>Deep-cultivation of Planctomycetes and their phenomic and genomic characterization uncovers novel biology.</title>
        <authorList>
            <person name="Wiegand S."/>
            <person name="Jogler M."/>
            <person name="Boedeker C."/>
            <person name="Pinto D."/>
            <person name="Vollmers J."/>
            <person name="Rivas-Marin E."/>
            <person name="Kohn T."/>
            <person name="Peeters S.H."/>
            <person name="Heuer A."/>
            <person name="Rast P."/>
            <person name="Oberbeckmann S."/>
            <person name="Bunk B."/>
            <person name="Jeske O."/>
            <person name="Meyerdierks A."/>
            <person name="Storesund J.E."/>
            <person name="Kallscheuer N."/>
            <person name="Luecker S."/>
            <person name="Lage O.M."/>
            <person name="Pohl T."/>
            <person name="Merkel B.J."/>
            <person name="Hornburger P."/>
            <person name="Mueller R.-W."/>
            <person name="Bruemmer F."/>
            <person name="Labrenz M."/>
            <person name="Spormann A.M."/>
            <person name="Op den Camp H."/>
            <person name="Overmann J."/>
            <person name="Amann R."/>
            <person name="Jetten M.S.M."/>
            <person name="Mascher T."/>
            <person name="Medema M.H."/>
            <person name="Devos D.P."/>
            <person name="Kaster A.-K."/>
            <person name="Ovreas L."/>
            <person name="Rohde M."/>
            <person name="Galperin M.Y."/>
            <person name="Jogler C."/>
        </authorList>
    </citation>
    <scope>NUCLEOTIDE SEQUENCE [LARGE SCALE GENOMIC DNA]</scope>
    <source>
        <strain evidence="7 8">FF011L</strain>
    </source>
</reference>